<protein>
    <recommendedName>
        <fullName evidence="2">Antitoxin</fullName>
    </recommendedName>
</protein>
<dbReference type="RefSeq" id="WP_378260087.1">
    <property type="nucleotide sequence ID" value="NZ_JBHSIT010000009.1"/>
</dbReference>
<evidence type="ECO:0000256" key="1">
    <source>
        <dbReference type="ARBA" id="ARBA00009981"/>
    </source>
</evidence>
<dbReference type="InterPro" id="IPR051405">
    <property type="entry name" value="phD/YefM_antitoxin"/>
</dbReference>
<evidence type="ECO:0000313" key="4">
    <source>
        <dbReference type="Proteomes" id="UP001595872"/>
    </source>
</evidence>
<dbReference type="Gene3D" id="1.10.1220.170">
    <property type="match status" value="1"/>
</dbReference>
<sequence>MSITASEARKRLFPLIEEVNADATAVEIVSKAGRAYLVSAEEYEALEETAHLLRSPENARRLIESLQEALHGRHQARELIEDGE</sequence>
<dbReference type="Pfam" id="PF02604">
    <property type="entry name" value="PhdYeFM_antitox"/>
    <property type="match status" value="1"/>
</dbReference>
<dbReference type="NCBIfam" id="TIGR01552">
    <property type="entry name" value="phd_fam"/>
    <property type="match status" value="1"/>
</dbReference>
<dbReference type="InterPro" id="IPR006442">
    <property type="entry name" value="Antitoxin_Phd/YefM"/>
</dbReference>
<keyword evidence="4" id="KW-1185">Reference proteome</keyword>
<evidence type="ECO:0000256" key="2">
    <source>
        <dbReference type="RuleBase" id="RU362080"/>
    </source>
</evidence>
<comment type="similarity">
    <text evidence="1 2">Belongs to the phD/YefM antitoxin family.</text>
</comment>
<accession>A0ABV9U676</accession>
<comment type="function">
    <text evidence="2">Antitoxin component of a type II toxin-antitoxin (TA) system.</text>
</comment>
<dbReference type="PANTHER" id="PTHR33713:SF6">
    <property type="entry name" value="ANTITOXIN YEFM"/>
    <property type="match status" value="1"/>
</dbReference>
<dbReference type="EMBL" id="JBHSIT010000009">
    <property type="protein sequence ID" value="MFC4911309.1"/>
    <property type="molecule type" value="Genomic_DNA"/>
</dbReference>
<evidence type="ECO:0000313" key="3">
    <source>
        <dbReference type="EMBL" id="MFC4911309.1"/>
    </source>
</evidence>
<dbReference type="InterPro" id="IPR036165">
    <property type="entry name" value="YefM-like_sf"/>
</dbReference>
<dbReference type="Gene3D" id="3.40.1620.10">
    <property type="entry name" value="YefM-like domain"/>
    <property type="match status" value="1"/>
</dbReference>
<name>A0ABV9U676_9ACTN</name>
<comment type="caution">
    <text evidence="3">The sequence shown here is derived from an EMBL/GenBank/DDBJ whole genome shotgun (WGS) entry which is preliminary data.</text>
</comment>
<proteinExistence type="inferred from homology"/>
<reference evidence="4" key="1">
    <citation type="journal article" date="2019" name="Int. J. Syst. Evol. Microbiol.">
        <title>The Global Catalogue of Microorganisms (GCM) 10K type strain sequencing project: providing services to taxonomists for standard genome sequencing and annotation.</title>
        <authorList>
            <consortium name="The Broad Institute Genomics Platform"/>
            <consortium name="The Broad Institute Genome Sequencing Center for Infectious Disease"/>
            <person name="Wu L."/>
            <person name="Ma J."/>
        </authorList>
    </citation>
    <scope>NUCLEOTIDE SEQUENCE [LARGE SCALE GENOMIC DNA]</scope>
    <source>
        <strain evidence="4">KLKA75</strain>
    </source>
</reference>
<dbReference type="PANTHER" id="PTHR33713">
    <property type="entry name" value="ANTITOXIN YAFN-RELATED"/>
    <property type="match status" value="1"/>
</dbReference>
<dbReference type="Proteomes" id="UP001595872">
    <property type="component" value="Unassembled WGS sequence"/>
</dbReference>
<gene>
    <name evidence="3" type="ORF">ACFPCY_28665</name>
</gene>
<dbReference type="SUPFAM" id="SSF143120">
    <property type="entry name" value="YefM-like"/>
    <property type="match status" value="1"/>
</dbReference>
<organism evidence="3 4">
    <name type="scientific">Actinomadura gamaensis</name>
    <dbReference type="NCBI Taxonomy" id="1763541"/>
    <lineage>
        <taxon>Bacteria</taxon>
        <taxon>Bacillati</taxon>
        <taxon>Actinomycetota</taxon>
        <taxon>Actinomycetes</taxon>
        <taxon>Streptosporangiales</taxon>
        <taxon>Thermomonosporaceae</taxon>
        <taxon>Actinomadura</taxon>
    </lineage>
</organism>